<keyword evidence="3" id="KW-1185">Reference proteome</keyword>
<accession>A0A517XNK1</accession>
<dbReference type="Proteomes" id="UP000319576">
    <property type="component" value="Chromosome"/>
</dbReference>
<organism evidence="2 3">
    <name type="scientific">Urbifossiella limnaea</name>
    <dbReference type="NCBI Taxonomy" id="2528023"/>
    <lineage>
        <taxon>Bacteria</taxon>
        <taxon>Pseudomonadati</taxon>
        <taxon>Planctomycetota</taxon>
        <taxon>Planctomycetia</taxon>
        <taxon>Gemmatales</taxon>
        <taxon>Gemmataceae</taxon>
        <taxon>Urbifossiella</taxon>
    </lineage>
</organism>
<dbReference type="EMBL" id="CP036273">
    <property type="protein sequence ID" value="QDU19078.1"/>
    <property type="molecule type" value="Genomic_DNA"/>
</dbReference>
<gene>
    <name evidence="2" type="ORF">ETAA1_09810</name>
</gene>
<proteinExistence type="predicted"/>
<sequence length="57" mass="6120">MTRARVTVWAVVVLLAGCGRPRLPRNAVAPRDRVELEARPRPASCPAPTAGRGGWNS</sequence>
<dbReference type="KEGG" id="uli:ETAA1_09810"/>
<evidence type="ECO:0000313" key="3">
    <source>
        <dbReference type="Proteomes" id="UP000319576"/>
    </source>
</evidence>
<reference evidence="2 3" key="1">
    <citation type="submission" date="2019-02" db="EMBL/GenBank/DDBJ databases">
        <title>Deep-cultivation of Planctomycetes and their phenomic and genomic characterization uncovers novel biology.</title>
        <authorList>
            <person name="Wiegand S."/>
            <person name="Jogler M."/>
            <person name="Boedeker C."/>
            <person name="Pinto D."/>
            <person name="Vollmers J."/>
            <person name="Rivas-Marin E."/>
            <person name="Kohn T."/>
            <person name="Peeters S.H."/>
            <person name="Heuer A."/>
            <person name="Rast P."/>
            <person name="Oberbeckmann S."/>
            <person name="Bunk B."/>
            <person name="Jeske O."/>
            <person name="Meyerdierks A."/>
            <person name="Storesund J.E."/>
            <person name="Kallscheuer N."/>
            <person name="Luecker S."/>
            <person name="Lage O.M."/>
            <person name="Pohl T."/>
            <person name="Merkel B.J."/>
            <person name="Hornburger P."/>
            <person name="Mueller R.-W."/>
            <person name="Bruemmer F."/>
            <person name="Labrenz M."/>
            <person name="Spormann A.M."/>
            <person name="Op den Camp H."/>
            <person name="Overmann J."/>
            <person name="Amann R."/>
            <person name="Jetten M.S.M."/>
            <person name="Mascher T."/>
            <person name="Medema M.H."/>
            <person name="Devos D.P."/>
            <person name="Kaster A.-K."/>
            <person name="Ovreas L."/>
            <person name="Rohde M."/>
            <person name="Galperin M.Y."/>
            <person name="Jogler C."/>
        </authorList>
    </citation>
    <scope>NUCLEOTIDE SEQUENCE [LARGE SCALE GENOMIC DNA]</scope>
    <source>
        <strain evidence="2 3">ETA_A1</strain>
    </source>
</reference>
<evidence type="ECO:0000256" key="1">
    <source>
        <dbReference type="SAM" id="MobiDB-lite"/>
    </source>
</evidence>
<evidence type="ECO:0000313" key="2">
    <source>
        <dbReference type="EMBL" id="QDU19078.1"/>
    </source>
</evidence>
<dbReference type="AlphaFoldDB" id="A0A517XNK1"/>
<dbReference type="PROSITE" id="PS51257">
    <property type="entry name" value="PROKAR_LIPOPROTEIN"/>
    <property type="match status" value="1"/>
</dbReference>
<feature type="region of interest" description="Disordered" evidence="1">
    <location>
        <begin position="33"/>
        <end position="57"/>
    </location>
</feature>
<protein>
    <submittedName>
        <fullName evidence="2">Uncharacterized protein</fullName>
    </submittedName>
</protein>
<dbReference type="RefSeq" id="WP_202920666.1">
    <property type="nucleotide sequence ID" value="NZ_CP036273.1"/>
</dbReference>
<name>A0A517XNK1_9BACT</name>